<dbReference type="AlphaFoldDB" id="A0AAN9A9P7"/>
<feature type="non-terminal residue" evidence="1">
    <location>
        <position position="1"/>
    </location>
</feature>
<feature type="non-terminal residue" evidence="1">
    <location>
        <position position="167"/>
    </location>
</feature>
<dbReference type="InterPro" id="IPR026983">
    <property type="entry name" value="DHC"/>
</dbReference>
<reference evidence="1 2" key="1">
    <citation type="submission" date="2023-11" db="EMBL/GenBank/DDBJ databases">
        <title>Halocaridina rubra genome assembly.</title>
        <authorList>
            <person name="Smith C."/>
        </authorList>
    </citation>
    <scope>NUCLEOTIDE SEQUENCE [LARGE SCALE GENOMIC DNA]</scope>
    <source>
        <strain evidence="1">EP-1</strain>
        <tissue evidence="1">Whole</tissue>
    </source>
</reference>
<dbReference type="Proteomes" id="UP001381693">
    <property type="component" value="Unassembled WGS sequence"/>
</dbReference>
<dbReference type="GO" id="GO:0045505">
    <property type="term" value="F:dynein intermediate chain binding"/>
    <property type="evidence" value="ECO:0007669"/>
    <property type="project" value="InterPro"/>
</dbReference>
<protein>
    <submittedName>
        <fullName evidence="1">Dynein heavy chain 5, axonemal</fullName>
    </submittedName>
</protein>
<dbReference type="Gene3D" id="1.20.920.30">
    <property type="match status" value="1"/>
</dbReference>
<dbReference type="GO" id="GO:0007018">
    <property type="term" value="P:microtubule-based movement"/>
    <property type="evidence" value="ECO:0007669"/>
    <property type="project" value="InterPro"/>
</dbReference>
<name>A0AAN9A9P7_HALRR</name>
<organism evidence="1 2">
    <name type="scientific">Halocaridina rubra</name>
    <name type="common">Hawaiian red shrimp</name>
    <dbReference type="NCBI Taxonomy" id="373956"/>
    <lineage>
        <taxon>Eukaryota</taxon>
        <taxon>Metazoa</taxon>
        <taxon>Ecdysozoa</taxon>
        <taxon>Arthropoda</taxon>
        <taxon>Crustacea</taxon>
        <taxon>Multicrustacea</taxon>
        <taxon>Malacostraca</taxon>
        <taxon>Eumalacostraca</taxon>
        <taxon>Eucarida</taxon>
        <taxon>Decapoda</taxon>
        <taxon>Pleocyemata</taxon>
        <taxon>Caridea</taxon>
        <taxon>Atyoidea</taxon>
        <taxon>Atyidae</taxon>
        <taxon>Halocaridina</taxon>
    </lineage>
</organism>
<dbReference type="GO" id="GO:0051959">
    <property type="term" value="F:dynein light intermediate chain binding"/>
    <property type="evidence" value="ECO:0007669"/>
    <property type="project" value="InterPro"/>
</dbReference>
<keyword evidence="2" id="KW-1185">Reference proteome</keyword>
<dbReference type="GO" id="GO:0005858">
    <property type="term" value="C:axonemal dynein complex"/>
    <property type="evidence" value="ECO:0007669"/>
    <property type="project" value="TreeGrafter"/>
</dbReference>
<dbReference type="PANTHER" id="PTHR46532:SF13">
    <property type="entry name" value="CYTOPLASMIC DYNEIN 1 HEAVY CHAIN 1"/>
    <property type="match status" value="1"/>
</dbReference>
<gene>
    <name evidence="1" type="primary">DNAH5_3</name>
    <name evidence="1" type="ORF">SK128_016241</name>
</gene>
<dbReference type="PANTHER" id="PTHR46532">
    <property type="entry name" value="MALE FERTILITY FACTOR KL5"/>
    <property type="match status" value="1"/>
</dbReference>
<sequence length="167" mass="19602">LNSFLHQQNFIMYSTCVTYLVSGKGCWELQRMSSRLQKFYFFFGSMNVVESYQTGYCIIFDWFTSPKDVLWFEEALVNQSQSELTAPQVKLLSKTHYFVDFLRDAPEPTGDEGEDLDMEMPKVYEPIPSFKSLEERLQMFLAQYNEMIRGAGMDLVFFTDAMIHLIR</sequence>
<dbReference type="EMBL" id="JAXCGZ010006446">
    <property type="protein sequence ID" value="KAK7079748.1"/>
    <property type="molecule type" value="Genomic_DNA"/>
</dbReference>
<proteinExistence type="predicted"/>
<evidence type="ECO:0000313" key="2">
    <source>
        <dbReference type="Proteomes" id="UP001381693"/>
    </source>
</evidence>
<comment type="caution">
    <text evidence="1">The sequence shown here is derived from an EMBL/GenBank/DDBJ whole genome shotgun (WGS) entry which is preliminary data.</text>
</comment>
<evidence type="ECO:0000313" key="1">
    <source>
        <dbReference type="EMBL" id="KAK7079748.1"/>
    </source>
</evidence>
<accession>A0AAN9A9P7</accession>